<dbReference type="Gramene" id="KQK02912">
    <property type="protein sequence ID" value="KQK02912"/>
    <property type="gene ID" value="BRADI_2g04410v3"/>
</dbReference>
<evidence type="ECO:0000256" key="3">
    <source>
        <dbReference type="SAM" id="SignalP"/>
    </source>
</evidence>
<feature type="chain" id="PRO_5014094534" evidence="3">
    <location>
        <begin position="29"/>
        <end position="115"/>
    </location>
</feature>
<keyword evidence="2" id="KW-0472">Membrane</keyword>
<dbReference type="RefSeq" id="XP_010230513.1">
    <property type="nucleotide sequence ID" value="XM_010232211.3"/>
</dbReference>
<reference evidence="4" key="2">
    <citation type="submission" date="2017-06" db="EMBL/GenBank/DDBJ databases">
        <title>WGS assembly of Brachypodium distachyon.</title>
        <authorList>
            <consortium name="The International Brachypodium Initiative"/>
            <person name="Lucas S."/>
            <person name="Harmon-Smith M."/>
            <person name="Lail K."/>
            <person name="Tice H."/>
            <person name="Grimwood J."/>
            <person name="Bruce D."/>
            <person name="Barry K."/>
            <person name="Shu S."/>
            <person name="Lindquist E."/>
            <person name="Wang M."/>
            <person name="Pitluck S."/>
            <person name="Vogel J.P."/>
            <person name="Garvin D.F."/>
            <person name="Mockler T.C."/>
            <person name="Schmutz J."/>
            <person name="Rokhsar D."/>
            <person name="Bevan M.W."/>
        </authorList>
    </citation>
    <scope>NUCLEOTIDE SEQUENCE</scope>
    <source>
        <strain evidence="4">Bd21</strain>
    </source>
</reference>
<dbReference type="PANTHER" id="PTHR36705:SF11">
    <property type="entry name" value="OS05G0170600 PROTEIN"/>
    <property type="match status" value="1"/>
</dbReference>
<dbReference type="PANTHER" id="PTHR36705">
    <property type="entry name" value="CLAVATA3/ESR (CLE)-RELATED PROTEIN 20"/>
    <property type="match status" value="1"/>
</dbReference>
<gene>
    <name evidence="5" type="primary">LOC104582500</name>
    <name evidence="4" type="ORF">BRADI_2g04410v3</name>
</gene>
<evidence type="ECO:0000256" key="2">
    <source>
        <dbReference type="SAM" id="Phobius"/>
    </source>
</evidence>
<keyword evidence="2" id="KW-0812">Transmembrane</keyword>
<dbReference type="AlphaFoldDB" id="I1HCF4"/>
<protein>
    <submittedName>
        <fullName evidence="4 5">Uncharacterized protein</fullName>
    </submittedName>
</protein>
<reference evidence="4 5" key="1">
    <citation type="journal article" date="2010" name="Nature">
        <title>Genome sequencing and analysis of the model grass Brachypodium distachyon.</title>
        <authorList>
            <consortium name="International Brachypodium Initiative"/>
        </authorList>
    </citation>
    <scope>NUCLEOTIDE SEQUENCE [LARGE SCALE GENOMIC DNA]</scope>
    <source>
        <strain evidence="4">Bd21</strain>
        <strain evidence="5">cv. Bd21</strain>
    </source>
</reference>
<keyword evidence="2" id="KW-1133">Transmembrane helix</keyword>
<dbReference type="GeneID" id="104582500"/>
<dbReference type="eggNOG" id="ENOG502R3W3">
    <property type="taxonomic scope" value="Eukaryota"/>
</dbReference>
<dbReference type="OrthoDB" id="661960at2759"/>
<evidence type="ECO:0000313" key="5">
    <source>
        <dbReference type="EnsemblPlants" id="KQK02912"/>
    </source>
</evidence>
<evidence type="ECO:0000256" key="1">
    <source>
        <dbReference type="SAM" id="MobiDB-lite"/>
    </source>
</evidence>
<proteinExistence type="predicted"/>
<dbReference type="EMBL" id="CM000881">
    <property type="protein sequence ID" value="KQK02912.1"/>
    <property type="molecule type" value="Genomic_DNA"/>
</dbReference>
<feature type="region of interest" description="Disordered" evidence="1">
    <location>
        <begin position="87"/>
        <end position="115"/>
    </location>
</feature>
<organism evidence="5">
    <name type="scientific">Brachypodium distachyon</name>
    <name type="common">Purple false brome</name>
    <name type="synonym">Trachynia distachya</name>
    <dbReference type="NCBI Taxonomy" id="15368"/>
    <lineage>
        <taxon>Eukaryota</taxon>
        <taxon>Viridiplantae</taxon>
        <taxon>Streptophyta</taxon>
        <taxon>Embryophyta</taxon>
        <taxon>Tracheophyta</taxon>
        <taxon>Spermatophyta</taxon>
        <taxon>Magnoliopsida</taxon>
        <taxon>Liliopsida</taxon>
        <taxon>Poales</taxon>
        <taxon>Poaceae</taxon>
        <taxon>BOP clade</taxon>
        <taxon>Pooideae</taxon>
        <taxon>Stipodae</taxon>
        <taxon>Brachypodieae</taxon>
        <taxon>Brachypodium</taxon>
    </lineage>
</organism>
<dbReference type="HOGENOM" id="CLU_145657_0_0_1"/>
<reference evidence="5" key="3">
    <citation type="submission" date="2018-08" db="UniProtKB">
        <authorList>
            <consortium name="EnsemblPlants"/>
        </authorList>
    </citation>
    <scope>IDENTIFICATION</scope>
    <source>
        <strain evidence="5">cv. Bd21</strain>
    </source>
</reference>
<feature type="transmembrane region" description="Helical" evidence="2">
    <location>
        <begin position="44"/>
        <end position="61"/>
    </location>
</feature>
<feature type="signal peptide" evidence="3">
    <location>
        <begin position="1"/>
        <end position="28"/>
    </location>
</feature>
<dbReference type="OMA" id="YRHARHR"/>
<evidence type="ECO:0000313" key="4">
    <source>
        <dbReference type="EMBL" id="KQK02912.1"/>
    </source>
</evidence>
<sequence length="115" mass="12039">MGGGSFVRCRCGWVKLLALLSLVPLALRAGSLLARVPPPPSRPASAFIAGAVSVVSASAHSEVGQRRRRTKEGTAALAAGLSTRFRHGGAQAGFGDDKRMAPSGSNPLHNLRRRR</sequence>
<keyword evidence="3" id="KW-0732">Signal</keyword>
<keyword evidence="6" id="KW-1185">Reference proteome</keyword>
<evidence type="ECO:0000313" key="6">
    <source>
        <dbReference type="Proteomes" id="UP000008810"/>
    </source>
</evidence>
<name>I1HCF4_BRADI</name>
<dbReference type="KEGG" id="bdi:104582500"/>
<dbReference type="Proteomes" id="UP000008810">
    <property type="component" value="Chromosome 2"/>
</dbReference>
<dbReference type="EnsemblPlants" id="KQK02912">
    <property type="protein sequence ID" value="KQK02912"/>
    <property type="gene ID" value="BRADI_2g04410v3"/>
</dbReference>
<accession>I1HCF4</accession>